<evidence type="ECO:0000256" key="12">
    <source>
        <dbReference type="ARBA" id="ARBA00051575"/>
    </source>
</evidence>
<evidence type="ECO:0000256" key="1">
    <source>
        <dbReference type="ARBA" id="ARBA00001970"/>
    </source>
</evidence>
<protein>
    <recommendedName>
        <fullName evidence="11">ascorbate ferrireductase (transmembrane)</fullName>
        <ecNumber evidence="11">7.2.1.3</ecNumber>
    </recommendedName>
</protein>
<feature type="transmembrane region" description="Helical" evidence="13">
    <location>
        <begin position="216"/>
        <end position="239"/>
    </location>
</feature>
<dbReference type="InterPro" id="IPR006593">
    <property type="entry name" value="Cyt_b561/ferric_Rdtase_TM"/>
</dbReference>
<keyword evidence="4" id="KW-0349">Heme</keyword>
<keyword evidence="9" id="KW-0408">Iron</keyword>
<keyword evidence="6" id="KW-0479">Metal-binding</keyword>
<dbReference type="EMBL" id="JABFAD010000005">
    <property type="protein sequence ID" value="MBA0798515.1"/>
    <property type="molecule type" value="Genomic_DNA"/>
</dbReference>
<keyword evidence="7" id="KW-0249">Electron transport</keyword>
<evidence type="ECO:0000256" key="13">
    <source>
        <dbReference type="SAM" id="Phobius"/>
    </source>
</evidence>
<sequence length="279" mass="31442">MQWRLRAEATKFLQPPVTVFGHLLFIAVTTLVLVWLLKFREGLAFESANKLKIFNVSSFALRIPSLSSETVSYLCFYMICGGPIVLAWISLLLCLHFNLFQLPPPSHFQLHPLLMVIGFILMAGEAIMAYKSTPSRRDIQVQKAVHLTLQTIALGCGIFGIVVIFKFHDETNMPDMVTLHSWLGMITICLFGLQYLLGFFSYVFPGAESYSRAAYLPWHTFGGLLIFFLAICTAEMGLLQKFLSLFLTRSQEALIVNFIGLLLFLFAVAVALTVILPRY</sequence>
<evidence type="ECO:0000256" key="3">
    <source>
        <dbReference type="ARBA" id="ARBA00022448"/>
    </source>
</evidence>
<evidence type="ECO:0000313" key="15">
    <source>
        <dbReference type="EMBL" id="MBA0798515.1"/>
    </source>
</evidence>
<organism evidence="15 16">
    <name type="scientific">Gossypium harknessii</name>
    <dbReference type="NCBI Taxonomy" id="34285"/>
    <lineage>
        <taxon>Eukaryota</taxon>
        <taxon>Viridiplantae</taxon>
        <taxon>Streptophyta</taxon>
        <taxon>Embryophyta</taxon>
        <taxon>Tracheophyta</taxon>
        <taxon>Spermatophyta</taxon>
        <taxon>Magnoliopsida</taxon>
        <taxon>eudicotyledons</taxon>
        <taxon>Gunneridae</taxon>
        <taxon>Pentapetalae</taxon>
        <taxon>rosids</taxon>
        <taxon>malvids</taxon>
        <taxon>Malvales</taxon>
        <taxon>Malvaceae</taxon>
        <taxon>Malvoideae</taxon>
        <taxon>Gossypium</taxon>
    </lineage>
</organism>
<feature type="transmembrane region" description="Helical" evidence="13">
    <location>
        <begin position="71"/>
        <end position="93"/>
    </location>
</feature>
<comment type="subcellular location">
    <subcellularLocation>
        <location evidence="2">Membrane</location>
        <topology evidence="2">Multi-pass membrane protein</topology>
    </subcellularLocation>
</comment>
<feature type="transmembrane region" description="Helical" evidence="13">
    <location>
        <begin position="144"/>
        <end position="167"/>
    </location>
</feature>
<keyword evidence="8 13" id="KW-1133">Transmembrane helix</keyword>
<evidence type="ECO:0000256" key="6">
    <source>
        <dbReference type="ARBA" id="ARBA00022723"/>
    </source>
</evidence>
<name>A0A7J9GP00_9ROSI</name>
<evidence type="ECO:0000256" key="7">
    <source>
        <dbReference type="ARBA" id="ARBA00022982"/>
    </source>
</evidence>
<accession>A0A7J9GP00</accession>
<proteinExistence type="predicted"/>
<dbReference type="Proteomes" id="UP000593560">
    <property type="component" value="Unassembled WGS sequence"/>
</dbReference>
<keyword evidence="10 13" id="KW-0472">Membrane</keyword>
<dbReference type="PROSITE" id="PS50939">
    <property type="entry name" value="CYTOCHROME_B561"/>
    <property type="match status" value="1"/>
</dbReference>
<dbReference type="Pfam" id="PF03188">
    <property type="entry name" value="Cytochrom_B561"/>
    <property type="match status" value="1"/>
</dbReference>
<dbReference type="OrthoDB" id="907479at2759"/>
<dbReference type="GO" id="GO:0016020">
    <property type="term" value="C:membrane"/>
    <property type="evidence" value="ECO:0007669"/>
    <property type="project" value="UniProtKB-SubCell"/>
</dbReference>
<feature type="domain" description="Cytochrome b561" evidence="14">
    <location>
        <begin position="73"/>
        <end position="275"/>
    </location>
</feature>
<evidence type="ECO:0000313" key="16">
    <source>
        <dbReference type="Proteomes" id="UP000593560"/>
    </source>
</evidence>
<dbReference type="PANTHER" id="PTHR10106:SF43">
    <property type="entry name" value="CYTOCHROME B561 FAMILY PROTEIN, EXPRESSED"/>
    <property type="match status" value="1"/>
</dbReference>
<evidence type="ECO:0000256" key="8">
    <source>
        <dbReference type="ARBA" id="ARBA00022989"/>
    </source>
</evidence>
<evidence type="ECO:0000256" key="5">
    <source>
        <dbReference type="ARBA" id="ARBA00022692"/>
    </source>
</evidence>
<dbReference type="FunFam" id="1.20.120.1770:FF:000001">
    <property type="entry name" value="Cytochrome b reductase 1"/>
    <property type="match status" value="1"/>
</dbReference>
<evidence type="ECO:0000256" key="4">
    <source>
        <dbReference type="ARBA" id="ARBA00022617"/>
    </source>
</evidence>
<feature type="transmembrane region" description="Helical" evidence="13">
    <location>
        <begin position="254"/>
        <end position="276"/>
    </location>
</feature>
<reference evidence="15 16" key="1">
    <citation type="journal article" date="2019" name="Genome Biol. Evol.">
        <title>Insights into the evolution of the New World diploid cottons (Gossypium, subgenus Houzingenia) based on genome sequencing.</title>
        <authorList>
            <person name="Grover C.E."/>
            <person name="Arick M.A. 2nd"/>
            <person name="Thrash A."/>
            <person name="Conover J.L."/>
            <person name="Sanders W.S."/>
            <person name="Peterson D.G."/>
            <person name="Frelichowski J.E."/>
            <person name="Scheffler J.A."/>
            <person name="Scheffler B.E."/>
            <person name="Wendel J.F."/>
        </authorList>
    </citation>
    <scope>NUCLEOTIDE SEQUENCE [LARGE SCALE GENOMIC DNA]</scope>
    <source>
        <strain evidence="15">0</strain>
        <tissue evidence="15">Leaf</tissue>
    </source>
</reference>
<dbReference type="GO" id="GO:0140571">
    <property type="term" value="F:transmembrane ascorbate ferrireductase activity"/>
    <property type="evidence" value="ECO:0007669"/>
    <property type="project" value="UniProtKB-EC"/>
</dbReference>
<dbReference type="SMART" id="SM00665">
    <property type="entry name" value="B561"/>
    <property type="match status" value="1"/>
</dbReference>
<keyword evidence="5 13" id="KW-0812">Transmembrane</keyword>
<evidence type="ECO:0000256" key="10">
    <source>
        <dbReference type="ARBA" id="ARBA00023136"/>
    </source>
</evidence>
<dbReference type="GO" id="GO:0046872">
    <property type="term" value="F:metal ion binding"/>
    <property type="evidence" value="ECO:0007669"/>
    <property type="project" value="UniProtKB-KW"/>
</dbReference>
<keyword evidence="16" id="KW-1185">Reference proteome</keyword>
<dbReference type="EC" id="7.2.1.3" evidence="11"/>
<comment type="caution">
    <text evidence="15">The sequence shown here is derived from an EMBL/GenBank/DDBJ whole genome shotgun (WGS) entry which is preliminary data.</text>
</comment>
<evidence type="ECO:0000256" key="11">
    <source>
        <dbReference type="ARBA" id="ARBA00024225"/>
    </source>
</evidence>
<keyword evidence="3" id="KW-0813">Transport</keyword>
<gene>
    <name evidence="15" type="ORF">Gohar_009101</name>
</gene>
<feature type="transmembrane region" description="Helical" evidence="13">
    <location>
        <begin position="113"/>
        <end position="132"/>
    </location>
</feature>
<dbReference type="PANTHER" id="PTHR10106">
    <property type="entry name" value="CYTOCHROME B561-RELATED"/>
    <property type="match status" value="1"/>
</dbReference>
<dbReference type="Gene3D" id="1.20.120.1770">
    <property type="match status" value="2"/>
</dbReference>
<feature type="transmembrane region" description="Helical" evidence="13">
    <location>
        <begin position="20"/>
        <end position="37"/>
    </location>
</feature>
<evidence type="ECO:0000256" key="2">
    <source>
        <dbReference type="ARBA" id="ARBA00004141"/>
    </source>
</evidence>
<comment type="catalytic activity">
    <reaction evidence="12">
        <text>Fe(3+)(out) + L-ascorbate(in) = monodehydro-L-ascorbate radical(in) + Fe(2+)(out) + H(+)</text>
        <dbReference type="Rhea" id="RHEA:30403"/>
        <dbReference type="ChEBI" id="CHEBI:15378"/>
        <dbReference type="ChEBI" id="CHEBI:29033"/>
        <dbReference type="ChEBI" id="CHEBI:29034"/>
        <dbReference type="ChEBI" id="CHEBI:38290"/>
        <dbReference type="ChEBI" id="CHEBI:59513"/>
        <dbReference type="EC" id="7.2.1.3"/>
    </reaction>
</comment>
<dbReference type="AlphaFoldDB" id="A0A7J9GP00"/>
<dbReference type="InterPro" id="IPR043205">
    <property type="entry name" value="CYB561/CYBRD1-like"/>
</dbReference>
<evidence type="ECO:0000256" key="9">
    <source>
        <dbReference type="ARBA" id="ARBA00023004"/>
    </source>
</evidence>
<dbReference type="CDD" id="cd08766">
    <property type="entry name" value="Cyt_b561_ACYB-1_like"/>
    <property type="match status" value="1"/>
</dbReference>
<feature type="transmembrane region" description="Helical" evidence="13">
    <location>
        <begin position="179"/>
        <end position="204"/>
    </location>
</feature>
<comment type="cofactor">
    <cofactor evidence="1">
        <name>heme b</name>
        <dbReference type="ChEBI" id="CHEBI:60344"/>
    </cofactor>
</comment>
<evidence type="ECO:0000259" key="14">
    <source>
        <dbReference type="PROSITE" id="PS50939"/>
    </source>
</evidence>